<dbReference type="SUPFAM" id="SSF56349">
    <property type="entry name" value="DNA breaking-rejoining enzymes"/>
    <property type="match status" value="1"/>
</dbReference>
<accession>A0A562I3Z2</accession>
<dbReference type="AlphaFoldDB" id="A0A562I3Z2"/>
<evidence type="ECO:0000256" key="1">
    <source>
        <dbReference type="ARBA" id="ARBA00023125"/>
    </source>
</evidence>
<dbReference type="InterPro" id="IPR010998">
    <property type="entry name" value="Integrase_recombinase_N"/>
</dbReference>
<reference evidence="2 3" key="1">
    <citation type="submission" date="2019-07" db="EMBL/GenBank/DDBJ databases">
        <title>R&amp;d 2014.</title>
        <authorList>
            <person name="Klenk H.-P."/>
        </authorList>
    </citation>
    <scope>NUCLEOTIDE SEQUENCE [LARGE SCALE GENOMIC DNA]</scope>
    <source>
        <strain evidence="2 3">DSM 43868</strain>
    </source>
</reference>
<dbReference type="GO" id="GO:0003677">
    <property type="term" value="F:DNA binding"/>
    <property type="evidence" value="ECO:0007669"/>
    <property type="project" value="UniProtKB-KW"/>
</dbReference>
<keyword evidence="1" id="KW-0238">DNA-binding</keyword>
<evidence type="ECO:0000313" key="2">
    <source>
        <dbReference type="EMBL" id="TWH65353.1"/>
    </source>
</evidence>
<organism evidence="2 3">
    <name type="scientific">Micromonospora olivasterospora</name>
    <dbReference type="NCBI Taxonomy" id="1880"/>
    <lineage>
        <taxon>Bacteria</taxon>
        <taxon>Bacillati</taxon>
        <taxon>Actinomycetota</taxon>
        <taxon>Actinomycetes</taxon>
        <taxon>Micromonosporales</taxon>
        <taxon>Micromonosporaceae</taxon>
        <taxon>Micromonospora</taxon>
    </lineage>
</organism>
<proteinExistence type="predicted"/>
<dbReference type="Proteomes" id="UP000319825">
    <property type="component" value="Unassembled WGS sequence"/>
</dbReference>
<comment type="caution">
    <text evidence="2">The sequence shown here is derived from an EMBL/GenBank/DDBJ whole genome shotgun (WGS) entry which is preliminary data.</text>
</comment>
<gene>
    <name evidence="2" type="ORF">JD77_00289</name>
</gene>
<keyword evidence="3" id="KW-1185">Reference proteome</keyword>
<evidence type="ECO:0000313" key="3">
    <source>
        <dbReference type="Proteomes" id="UP000319825"/>
    </source>
</evidence>
<name>A0A562I3Z2_MICOL</name>
<protein>
    <submittedName>
        <fullName evidence="2">Uncharacterized protein</fullName>
    </submittedName>
</protein>
<dbReference type="InterPro" id="IPR011010">
    <property type="entry name" value="DNA_brk_join_enz"/>
</dbReference>
<dbReference type="RefSeq" id="WP_145772696.1">
    <property type="nucleotide sequence ID" value="NZ_BAAATQ010000153.1"/>
</dbReference>
<dbReference type="Gene3D" id="1.10.150.130">
    <property type="match status" value="1"/>
</dbReference>
<sequence>MTMDPDRAATARALLEHLGLTAADLTGTSPPTVPTVADYLPAVVAAASPGTRRTYGSSWRRMAAALGDRRIDAVRASDLEALMRQAAAGARPRRNSRNGRHAGEHLIAAARAFYNRAIADGYLTTVGVLVGVQR</sequence>
<dbReference type="EMBL" id="VLKE01000001">
    <property type="protein sequence ID" value="TWH65353.1"/>
    <property type="molecule type" value="Genomic_DNA"/>
</dbReference>